<protein>
    <submittedName>
        <fullName evidence="1">Uncharacterized protein</fullName>
    </submittedName>
</protein>
<sequence>MFILRNRVVNIYQWVVLLVVIPSFTVAQSAERWPLQPGIYFPEAPLPGKWRKSVGAVFTTTPPELTEEVRVSVPAIDFNIQRGLTKHLFLTSRFQTQFVQSNLGLGLRWAKPLTNRLFLSAGYDVTGWLGALQVKDVFASQAYGVETFPSVSVGYKLTRDLRLTVKSEAIIDLYYRSQVGSLAVVYNRREINGYAFTFMLEQPFYNQRHVSVGIRASYSNFNWQLWSLFDTFDRNLFYPQLIFGFIL</sequence>
<evidence type="ECO:0000313" key="2">
    <source>
        <dbReference type="Proteomes" id="UP000249016"/>
    </source>
</evidence>
<keyword evidence="2" id="KW-1185">Reference proteome</keyword>
<proteinExistence type="predicted"/>
<reference evidence="1 2" key="1">
    <citation type="submission" date="2018-06" db="EMBL/GenBank/DDBJ databases">
        <title>Spirosoma sp. HMF3257 Genome sequencing and assembly.</title>
        <authorList>
            <person name="Kang H."/>
            <person name="Cha I."/>
            <person name="Kim H."/>
            <person name="Kang J."/>
            <person name="Joh K."/>
        </authorList>
    </citation>
    <scope>NUCLEOTIDE SEQUENCE [LARGE SCALE GENOMIC DNA]</scope>
    <source>
        <strain evidence="1 2">HMF3257</strain>
    </source>
</reference>
<gene>
    <name evidence="1" type="ORF">HMF3257_24295</name>
</gene>
<name>A0A327NP38_9BACT</name>
<organism evidence="1 2">
    <name type="scientific">Spirosoma telluris</name>
    <dbReference type="NCBI Taxonomy" id="2183553"/>
    <lineage>
        <taxon>Bacteria</taxon>
        <taxon>Pseudomonadati</taxon>
        <taxon>Bacteroidota</taxon>
        <taxon>Cytophagia</taxon>
        <taxon>Cytophagales</taxon>
        <taxon>Cytophagaceae</taxon>
        <taxon>Spirosoma</taxon>
    </lineage>
</organism>
<comment type="caution">
    <text evidence="1">The sequence shown here is derived from an EMBL/GenBank/DDBJ whole genome shotgun (WGS) entry which is preliminary data.</text>
</comment>
<accession>A0A327NP38</accession>
<dbReference type="AlphaFoldDB" id="A0A327NP38"/>
<evidence type="ECO:0000313" key="1">
    <source>
        <dbReference type="EMBL" id="RAI76505.1"/>
    </source>
</evidence>
<dbReference type="Proteomes" id="UP000249016">
    <property type="component" value="Unassembled WGS sequence"/>
</dbReference>
<dbReference type="EMBL" id="QLII01000001">
    <property type="protein sequence ID" value="RAI76505.1"/>
    <property type="molecule type" value="Genomic_DNA"/>
</dbReference>